<organism evidence="1 2">
    <name type="scientific">Roseburia intestinalis L1-82</name>
    <dbReference type="NCBI Taxonomy" id="536231"/>
    <lineage>
        <taxon>Bacteria</taxon>
        <taxon>Bacillati</taxon>
        <taxon>Bacillota</taxon>
        <taxon>Clostridia</taxon>
        <taxon>Lachnospirales</taxon>
        <taxon>Lachnospiraceae</taxon>
        <taxon>Roseburia</taxon>
    </lineage>
</organism>
<name>C7G8N8_9FIRM</name>
<dbReference type="AlphaFoldDB" id="C7G8N8"/>
<gene>
    <name evidence="1" type="ORF">ROSINTL182_06264</name>
</gene>
<dbReference type="HOGENOM" id="CLU_2883116_0_0_9"/>
<dbReference type="EMBL" id="ABYJ02000055">
    <property type="protein sequence ID" value="EEV01841.1"/>
    <property type="molecule type" value="Genomic_DNA"/>
</dbReference>
<sequence length="63" mass="7202">MFHHCLSISASFPELFFFSYKRIPVRRISLRIKETDSPGYLAQTVGIVNVILHVVLPLFPSVI</sequence>
<protein>
    <submittedName>
        <fullName evidence="1">Uncharacterized protein</fullName>
    </submittedName>
</protein>
<accession>C7G8N8</accession>
<proteinExistence type="predicted"/>
<reference evidence="1 2" key="1">
    <citation type="submission" date="2009-08" db="EMBL/GenBank/DDBJ databases">
        <authorList>
            <person name="Weinstock G."/>
            <person name="Sodergren E."/>
            <person name="Clifton S."/>
            <person name="Fulton L."/>
            <person name="Fulton B."/>
            <person name="Courtney L."/>
            <person name="Fronick C."/>
            <person name="Harrison M."/>
            <person name="Strong C."/>
            <person name="Farmer C."/>
            <person name="Delahaunty K."/>
            <person name="Markovic C."/>
            <person name="Hall O."/>
            <person name="Minx P."/>
            <person name="Tomlinson C."/>
            <person name="Mitreva M."/>
            <person name="Nelson J."/>
            <person name="Hou S."/>
            <person name="Wollam A."/>
            <person name="Pepin K.H."/>
            <person name="Johnson M."/>
            <person name="Bhonagiri V."/>
            <person name="Nash W.E."/>
            <person name="Warren W."/>
            <person name="Chinwalla A."/>
            <person name="Mardis E.R."/>
            <person name="Wilson R.K."/>
        </authorList>
    </citation>
    <scope>NUCLEOTIDE SEQUENCE [LARGE SCALE GENOMIC DNA]</scope>
    <source>
        <strain evidence="1 2">L1-82</strain>
    </source>
</reference>
<comment type="caution">
    <text evidence="1">The sequence shown here is derived from an EMBL/GenBank/DDBJ whole genome shotgun (WGS) entry which is preliminary data.</text>
</comment>
<evidence type="ECO:0000313" key="1">
    <source>
        <dbReference type="EMBL" id="EEV01841.1"/>
    </source>
</evidence>
<evidence type="ECO:0000313" key="2">
    <source>
        <dbReference type="Proteomes" id="UP000004828"/>
    </source>
</evidence>
<dbReference type="Proteomes" id="UP000004828">
    <property type="component" value="Unassembled WGS sequence"/>
</dbReference>